<dbReference type="Gene3D" id="2.170.120.40">
    <property type="entry name" value="YbbR-like domain"/>
    <property type="match status" value="2"/>
</dbReference>
<reference evidence="2 3" key="1">
    <citation type="journal article" date="2011" name="Stand. Genomic Sci.">
        <title>Complete genome sequence of Syntrophobotulus glycolicus type strain (FlGlyR).</title>
        <authorList>
            <person name="Han C."/>
            <person name="Mwirichia R."/>
            <person name="Chertkov O."/>
            <person name="Held B."/>
            <person name="Lapidus A."/>
            <person name="Nolan M."/>
            <person name="Lucas S."/>
            <person name="Hammon N."/>
            <person name="Deshpande S."/>
            <person name="Cheng J.F."/>
            <person name="Tapia R."/>
            <person name="Goodwin L."/>
            <person name="Pitluck S."/>
            <person name="Huntemann M."/>
            <person name="Liolios K."/>
            <person name="Ivanova N."/>
            <person name="Pagani I."/>
            <person name="Mavromatis K."/>
            <person name="Ovchinikova G."/>
            <person name="Pati A."/>
            <person name="Chen A."/>
            <person name="Palaniappan K."/>
            <person name="Land M."/>
            <person name="Hauser L."/>
            <person name="Brambilla E.M."/>
            <person name="Rohde M."/>
            <person name="Spring S."/>
            <person name="Sikorski J."/>
            <person name="Goker M."/>
            <person name="Woyke T."/>
            <person name="Bristow J."/>
            <person name="Eisen J.A."/>
            <person name="Markowitz V."/>
            <person name="Hugenholtz P."/>
            <person name="Kyrpides N.C."/>
            <person name="Klenk H.P."/>
            <person name="Detter J.C."/>
        </authorList>
    </citation>
    <scope>NUCLEOTIDE SEQUENCE [LARGE SCALE GENOMIC DNA]</scope>
    <source>
        <strain evidence="3">DSM 8271 / FlGlyR</strain>
    </source>
</reference>
<feature type="transmembrane region" description="Helical" evidence="1">
    <location>
        <begin position="9"/>
        <end position="26"/>
    </location>
</feature>
<evidence type="ECO:0000256" key="1">
    <source>
        <dbReference type="SAM" id="Phobius"/>
    </source>
</evidence>
<keyword evidence="3" id="KW-1185">Reference proteome</keyword>
<dbReference type="STRING" id="645991.Sgly_0484"/>
<evidence type="ECO:0000313" key="3">
    <source>
        <dbReference type="Proteomes" id="UP000007488"/>
    </source>
</evidence>
<dbReference type="Gene3D" id="2.170.120.30">
    <property type="match status" value="2"/>
</dbReference>
<dbReference type="OrthoDB" id="2111604at2"/>
<keyword evidence="1" id="KW-0812">Transmembrane</keyword>
<dbReference type="AlphaFoldDB" id="F0SYP8"/>
<dbReference type="Pfam" id="PF07949">
    <property type="entry name" value="YbbR"/>
    <property type="match status" value="3"/>
</dbReference>
<dbReference type="eggNOG" id="COG4856">
    <property type="taxonomic scope" value="Bacteria"/>
</dbReference>
<gene>
    <name evidence="2" type="ordered locus">Sgly_0484</name>
</gene>
<dbReference type="CDD" id="cd20206">
    <property type="entry name" value="YbbR"/>
    <property type="match status" value="1"/>
</dbReference>
<evidence type="ECO:0000313" key="2">
    <source>
        <dbReference type="EMBL" id="ADY54849.1"/>
    </source>
</evidence>
<organism evidence="2 3">
    <name type="scientific">Syntrophobotulus glycolicus (strain DSM 8271 / FlGlyR)</name>
    <dbReference type="NCBI Taxonomy" id="645991"/>
    <lineage>
        <taxon>Bacteria</taxon>
        <taxon>Bacillati</taxon>
        <taxon>Bacillota</taxon>
        <taxon>Clostridia</taxon>
        <taxon>Eubacteriales</taxon>
        <taxon>Desulfitobacteriaceae</taxon>
        <taxon>Syntrophobotulus</taxon>
    </lineage>
</organism>
<proteinExistence type="predicted"/>
<dbReference type="InterPro" id="IPR053154">
    <property type="entry name" value="c-di-AMP_regulator"/>
</dbReference>
<dbReference type="Proteomes" id="UP000007488">
    <property type="component" value="Chromosome"/>
</dbReference>
<dbReference type="RefSeq" id="WP_013623720.1">
    <property type="nucleotide sequence ID" value="NC_015172.1"/>
</dbReference>
<protein>
    <submittedName>
        <fullName evidence="2">YbbR family protein</fullName>
    </submittedName>
</protein>
<dbReference type="HOGENOM" id="CLU_039811_1_0_9"/>
<dbReference type="KEGG" id="sgy:Sgly_0484"/>
<dbReference type="InterPro" id="IPR012505">
    <property type="entry name" value="YbbR"/>
</dbReference>
<dbReference type="EMBL" id="CP002547">
    <property type="protein sequence ID" value="ADY54849.1"/>
    <property type="molecule type" value="Genomic_DNA"/>
</dbReference>
<keyword evidence="1" id="KW-0472">Membrane</keyword>
<dbReference type="PANTHER" id="PTHR37804">
    <property type="entry name" value="CDAA REGULATORY PROTEIN CDAR"/>
    <property type="match status" value="1"/>
</dbReference>
<accession>F0SYP8</accession>
<name>F0SYP8_SYNGF</name>
<sequence>MKDILRRNLGYKMISVLCAILFWAWITNLNSGSSFFGQQTYNMTPKMINQPSGLVVISNIQTVTVRLAQNNPGVSSNDLSAYVDLQGAVAGENTFEVKVNAPVGVVIEDVSPRNVVLNLDVVKDKTLSVVVQVTGKPAAGMASGQPIVSPSVVNVRGAASVLEKMNNVVVEASVEGARESLRMSRPVTFKDLESKGVFAANLDQNSLKIQPETVDIIVPIYSQGTVTKSVPLKVTTSGTPASGYAVRLVSPIPASVELQGTDELLKSIQEINLGTVDVNGLSQNKVIDYSLDKIPVPEGVKIAEGTKISVMVYVGADAQQKDITALPVEVHNLGQGLTAETIEAVDITVSGYQEVLNKLNSADISLWVDASGLKEGTYEDLDIYWKLPEGVNMVKTPKVKLVLHNNVQTGPTTQSSGQNSGGFSLPAPIINIFDGK</sequence>
<reference evidence="3" key="2">
    <citation type="submission" date="2011-02" db="EMBL/GenBank/DDBJ databases">
        <title>The complete genome of Syntrophobotulus glycolicus DSM 8271.</title>
        <authorList>
            <person name="Lucas S."/>
            <person name="Copeland A."/>
            <person name="Lapidus A."/>
            <person name="Bruce D."/>
            <person name="Goodwin L."/>
            <person name="Pitluck S."/>
            <person name="Kyrpides N."/>
            <person name="Mavromatis K."/>
            <person name="Pagani I."/>
            <person name="Ivanova N."/>
            <person name="Mikhailova N."/>
            <person name="Chertkov O."/>
            <person name="Held B."/>
            <person name="Detter J.C."/>
            <person name="Tapia R."/>
            <person name="Han C."/>
            <person name="Land M."/>
            <person name="Hauser L."/>
            <person name="Markowitz V."/>
            <person name="Cheng J.-F."/>
            <person name="Hugenholtz P."/>
            <person name="Woyke T."/>
            <person name="Wu D."/>
            <person name="Spring S."/>
            <person name="Schroeder M."/>
            <person name="Brambilla E."/>
            <person name="Klenk H.-P."/>
            <person name="Eisen J.A."/>
        </authorList>
    </citation>
    <scope>NUCLEOTIDE SEQUENCE [LARGE SCALE GENOMIC DNA]</scope>
    <source>
        <strain evidence="3">DSM 8271 / FlGlyR</strain>
    </source>
</reference>
<keyword evidence="1" id="KW-1133">Transmembrane helix</keyword>
<dbReference type="PANTHER" id="PTHR37804:SF1">
    <property type="entry name" value="CDAA REGULATORY PROTEIN CDAR"/>
    <property type="match status" value="1"/>
</dbReference>